<dbReference type="EMBL" id="BTRK01000001">
    <property type="protein sequence ID" value="GMR34050.1"/>
    <property type="molecule type" value="Genomic_DNA"/>
</dbReference>
<accession>A0AAN4ZBP1</accession>
<name>A0AAN4ZBP1_9BILA</name>
<keyword evidence="2" id="KW-1185">Reference proteome</keyword>
<dbReference type="Proteomes" id="UP001328107">
    <property type="component" value="Unassembled WGS sequence"/>
</dbReference>
<organism evidence="1 2">
    <name type="scientific">Pristionchus mayeri</name>
    <dbReference type="NCBI Taxonomy" id="1317129"/>
    <lineage>
        <taxon>Eukaryota</taxon>
        <taxon>Metazoa</taxon>
        <taxon>Ecdysozoa</taxon>
        <taxon>Nematoda</taxon>
        <taxon>Chromadorea</taxon>
        <taxon>Rhabditida</taxon>
        <taxon>Rhabditina</taxon>
        <taxon>Diplogasteromorpha</taxon>
        <taxon>Diplogasteroidea</taxon>
        <taxon>Neodiplogasteridae</taxon>
        <taxon>Pristionchus</taxon>
    </lineage>
</organism>
<comment type="caution">
    <text evidence="1">The sequence shown here is derived from an EMBL/GenBank/DDBJ whole genome shotgun (WGS) entry which is preliminary data.</text>
</comment>
<sequence>SQACQTTTASEYRIVHGLDLLQTLLESEVEEPKVWEEAYSFVMRVQWTFSKLDGNIKSMFSRYLYLEAKKIIYTHGWTSDEQITNCQSNRNGLIRTVAIRLMSFSVFGSANEDVRNLIVEGFLQLGFRGLEQYPHCGVMWSVITN</sequence>
<evidence type="ECO:0000313" key="2">
    <source>
        <dbReference type="Proteomes" id="UP001328107"/>
    </source>
</evidence>
<evidence type="ECO:0000313" key="1">
    <source>
        <dbReference type="EMBL" id="GMR34050.1"/>
    </source>
</evidence>
<feature type="non-terminal residue" evidence="1">
    <location>
        <position position="1"/>
    </location>
</feature>
<reference evidence="2" key="1">
    <citation type="submission" date="2022-10" db="EMBL/GenBank/DDBJ databases">
        <title>Genome assembly of Pristionchus species.</title>
        <authorList>
            <person name="Yoshida K."/>
            <person name="Sommer R.J."/>
        </authorList>
    </citation>
    <scope>NUCLEOTIDE SEQUENCE [LARGE SCALE GENOMIC DNA]</scope>
    <source>
        <strain evidence="2">RS5460</strain>
    </source>
</reference>
<protein>
    <submittedName>
        <fullName evidence="1">Uncharacterized protein</fullName>
    </submittedName>
</protein>
<dbReference type="AlphaFoldDB" id="A0AAN4ZBP1"/>
<gene>
    <name evidence="1" type="ORF">PMAYCL1PPCAC_04245</name>
</gene>
<feature type="non-terminal residue" evidence="1">
    <location>
        <position position="145"/>
    </location>
</feature>
<proteinExistence type="predicted"/>